<evidence type="ECO:0000256" key="3">
    <source>
        <dbReference type="ARBA" id="ARBA00004845"/>
    </source>
</evidence>
<dbReference type="InterPro" id="IPR013785">
    <property type="entry name" value="Aldolase_TIM"/>
</dbReference>
<reference evidence="10" key="1">
    <citation type="journal article" date="2020" name="ISME J.">
        <title>Gammaproteobacteria mediating utilization of methyl-, sulfur- and petroleum organic compounds in deep ocean hydrothermal plumes.</title>
        <authorList>
            <person name="Zhou Z."/>
            <person name="Liu Y."/>
            <person name="Pan J."/>
            <person name="Cron B.R."/>
            <person name="Toner B.M."/>
            <person name="Anantharaman K."/>
            <person name="Breier J.A."/>
            <person name="Dick G.J."/>
            <person name="Li M."/>
        </authorList>
    </citation>
    <scope>NUCLEOTIDE SEQUENCE</scope>
    <source>
        <strain evidence="10">SZUA-1501</strain>
    </source>
</reference>
<comment type="catalytic activity">
    <reaction evidence="7 8">
        <text>D-arabinose 5-phosphate + phosphoenolpyruvate + H2O = 3-deoxy-alpha-D-manno-2-octulosonate-8-phosphate + phosphate</text>
        <dbReference type="Rhea" id="RHEA:14053"/>
        <dbReference type="ChEBI" id="CHEBI:15377"/>
        <dbReference type="ChEBI" id="CHEBI:43474"/>
        <dbReference type="ChEBI" id="CHEBI:57693"/>
        <dbReference type="ChEBI" id="CHEBI:58702"/>
        <dbReference type="ChEBI" id="CHEBI:85985"/>
        <dbReference type="EC" id="2.5.1.55"/>
    </reaction>
</comment>
<organism evidence="10 11">
    <name type="scientific">Aquifex aeolicus</name>
    <dbReference type="NCBI Taxonomy" id="63363"/>
    <lineage>
        <taxon>Bacteria</taxon>
        <taxon>Pseudomonadati</taxon>
        <taxon>Aquificota</taxon>
        <taxon>Aquificia</taxon>
        <taxon>Aquificales</taxon>
        <taxon>Aquificaceae</taxon>
        <taxon>Aquifex</taxon>
    </lineage>
</organism>
<evidence type="ECO:0000313" key="10">
    <source>
        <dbReference type="EMBL" id="HIP98454.1"/>
    </source>
</evidence>
<accession>A0A9D1CFA9</accession>
<dbReference type="SUPFAM" id="SSF51569">
    <property type="entry name" value="Aldolase"/>
    <property type="match status" value="1"/>
</dbReference>
<evidence type="ECO:0000256" key="1">
    <source>
        <dbReference type="ARBA" id="ARBA00004496"/>
    </source>
</evidence>
<dbReference type="NCBIfam" id="NF003543">
    <property type="entry name" value="PRK05198.1"/>
    <property type="match status" value="1"/>
</dbReference>
<keyword evidence="8" id="KW-0448">Lipopolysaccharide biosynthesis</keyword>
<sequence>MEKFLIIAGPCALEDEETPLQVAEKIKELSEEYPQFEFVFKGSFDKANRTSVHSFRGVGLGKGVEILKRVKEKFGLKTTTDVHETYQVEAVTKVVDIVQIPAFLCRQTDLLLEAGKRAKAVNVKKGQFLSPWDTKHIVEKLKWAGAKEIYLTERGSCFGYNNLVVDFRGLPVMKQYAKVIYDATHSVQTPSAAGGKSGGMREFIFPLLRAALAVGVDGIFMEVHPNPPGAKSDSATQIYLKDLPFLVEFIAEVKPKLEKYWKKNID</sequence>
<evidence type="ECO:0000256" key="8">
    <source>
        <dbReference type="HAMAP-Rule" id="MF_00056"/>
    </source>
</evidence>
<dbReference type="InterPro" id="IPR006269">
    <property type="entry name" value="KDO8P_synthase"/>
</dbReference>
<evidence type="ECO:0000256" key="6">
    <source>
        <dbReference type="ARBA" id="ARBA00022679"/>
    </source>
</evidence>
<keyword evidence="6 8" id="KW-0808">Transferase</keyword>
<feature type="domain" description="DAHP synthetase I/KDSA" evidence="9">
    <location>
        <begin position="2"/>
        <end position="255"/>
    </location>
</feature>
<dbReference type="GO" id="GO:0019294">
    <property type="term" value="P:keto-3-deoxy-D-manno-octulosonic acid biosynthetic process"/>
    <property type="evidence" value="ECO:0007669"/>
    <property type="project" value="UniProtKB-UniRule"/>
</dbReference>
<dbReference type="GO" id="GO:0005737">
    <property type="term" value="C:cytoplasm"/>
    <property type="evidence" value="ECO:0007669"/>
    <property type="project" value="UniProtKB-SubCell"/>
</dbReference>
<comment type="similarity">
    <text evidence="4 8">Belongs to the KdsA family.</text>
</comment>
<dbReference type="Gene3D" id="3.20.20.70">
    <property type="entry name" value="Aldolase class I"/>
    <property type="match status" value="1"/>
</dbReference>
<name>A0A9D1CFA9_AQUAO</name>
<dbReference type="PANTHER" id="PTHR21057">
    <property type="entry name" value="PHOSPHO-2-DEHYDRO-3-DEOXYHEPTONATE ALDOLASE"/>
    <property type="match status" value="1"/>
</dbReference>
<keyword evidence="5 8" id="KW-0963">Cytoplasm</keyword>
<evidence type="ECO:0000256" key="5">
    <source>
        <dbReference type="ARBA" id="ARBA00022490"/>
    </source>
</evidence>
<evidence type="ECO:0000256" key="7">
    <source>
        <dbReference type="ARBA" id="ARBA00049112"/>
    </source>
</evidence>
<dbReference type="GO" id="GO:0008676">
    <property type="term" value="F:3-deoxy-8-phosphooctulonate synthase activity"/>
    <property type="evidence" value="ECO:0007669"/>
    <property type="project" value="UniProtKB-UniRule"/>
</dbReference>
<dbReference type="EMBL" id="DQVE01000041">
    <property type="protein sequence ID" value="HIP98454.1"/>
    <property type="molecule type" value="Genomic_DNA"/>
</dbReference>
<evidence type="ECO:0000259" key="9">
    <source>
        <dbReference type="Pfam" id="PF00793"/>
    </source>
</evidence>
<dbReference type="EC" id="2.5.1.55" evidence="8"/>
<protein>
    <recommendedName>
        <fullName evidence="8">2-dehydro-3-deoxyphosphooctonate aldolase</fullName>
        <ecNumber evidence="8">2.5.1.55</ecNumber>
    </recommendedName>
    <alternativeName>
        <fullName evidence="8">3-deoxy-D-manno-octulosonic acid 8-phosphate synthase</fullName>
    </alternativeName>
    <alternativeName>
        <fullName evidence="8">KDO-8-phosphate synthase</fullName>
        <shortName evidence="8">KDO 8-P synthase</shortName>
        <shortName evidence="8">KDOPS</shortName>
    </alternativeName>
    <alternativeName>
        <fullName evidence="8">Phospho-2-dehydro-3-deoxyoctonate aldolase</fullName>
    </alternativeName>
</protein>
<dbReference type="NCBIfam" id="TIGR01362">
    <property type="entry name" value="KDO8P_synth"/>
    <property type="match status" value="1"/>
</dbReference>
<dbReference type="HAMAP" id="MF_00056">
    <property type="entry name" value="KDO8P_synth"/>
    <property type="match status" value="1"/>
</dbReference>
<evidence type="ECO:0000256" key="4">
    <source>
        <dbReference type="ARBA" id="ARBA00010499"/>
    </source>
</evidence>
<dbReference type="Proteomes" id="UP000606463">
    <property type="component" value="Unassembled WGS sequence"/>
</dbReference>
<dbReference type="AlphaFoldDB" id="A0A9D1CFA9"/>
<comment type="pathway">
    <text evidence="2">Bacterial outer membrane biogenesis; lipopolysaccharide biosynthesis.</text>
</comment>
<dbReference type="Pfam" id="PF00793">
    <property type="entry name" value="DAHP_synth_1"/>
    <property type="match status" value="1"/>
</dbReference>
<proteinExistence type="inferred from homology"/>
<gene>
    <name evidence="8 10" type="primary">kdsA</name>
    <name evidence="10" type="ORF">EYH37_03720</name>
</gene>
<comment type="subcellular location">
    <subcellularLocation>
        <location evidence="1 8">Cytoplasm</location>
    </subcellularLocation>
</comment>
<evidence type="ECO:0000256" key="2">
    <source>
        <dbReference type="ARBA" id="ARBA00004756"/>
    </source>
</evidence>
<comment type="caution">
    <text evidence="10">The sequence shown here is derived from an EMBL/GenBank/DDBJ whole genome shotgun (WGS) entry which is preliminary data.</text>
</comment>
<evidence type="ECO:0000313" key="11">
    <source>
        <dbReference type="Proteomes" id="UP000606463"/>
    </source>
</evidence>
<comment type="pathway">
    <text evidence="3 8">Carbohydrate biosynthesis; 3-deoxy-D-manno-octulosonate biosynthesis; 3-deoxy-D-manno-octulosonate from D-ribulose 5-phosphate: step 2/3.</text>
</comment>
<dbReference type="InterPro" id="IPR006218">
    <property type="entry name" value="DAHP1/KDSA"/>
</dbReference>